<protein>
    <recommendedName>
        <fullName evidence="3">KTSC domain-containing protein</fullName>
    </recommendedName>
</protein>
<dbReference type="OrthoDB" id="2934212at2"/>
<proteinExistence type="predicted"/>
<dbReference type="RefSeq" id="WP_101176545.1">
    <property type="nucleotide sequence ID" value="NZ_PISE01000015.1"/>
</dbReference>
<organism evidence="1 2">
    <name type="scientific">Niallia nealsonii</name>
    <dbReference type="NCBI Taxonomy" id="115979"/>
    <lineage>
        <taxon>Bacteria</taxon>
        <taxon>Bacillati</taxon>
        <taxon>Bacillota</taxon>
        <taxon>Bacilli</taxon>
        <taxon>Bacillales</taxon>
        <taxon>Bacillaceae</taxon>
        <taxon>Niallia</taxon>
    </lineage>
</organism>
<sequence length="100" mass="12184">MKQMKTKRKNTNTYERPSLNANKVHLVEKAGTELVVYRSAAGWYEHRYIGLDGFKYAEFIQKKDLRYQLRYIYFAAKIRMKDPHIKMKVMNRLKLKKYKY</sequence>
<dbReference type="Proteomes" id="UP000233375">
    <property type="component" value="Unassembled WGS sequence"/>
</dbReference>
<name>A0A2N0Z3Z2_9BACI</name>
<keyword evidence="2" id="KW-1185">Reference proteome</keyword>
<accession>A0A2N0Z3Z2</accession>
<reference evidence="1 2" key="1">
    <citation type="journal article" date="2003" name="Int. J. Syst. Evol. Microbiol.">
        <title>Bacillus nealsonii sp. nov., isolated from a spacecraft-assembly facility, whose spores are gamma-radiation resistant.</title>
        <authorList>
            <person name="Venkateswaran K."/>
            <person name="Kempf M."/>
            <person name="Chen F."/>
            <person name="Satomi M."/>
            <person name="Nicholson W."/>
            <person name="Kern R."/>
        </authorList>
    </citation>
    <scope>NUCLEOTIDE SEQUENCE [LARGE SCALE GENOMIC DNA]</scope>
    <source>
        <strain evidence="1 2">FO-92</strain>
    </source>
</reference>
<dbReference type="EMBL" id="PISE01000015">
    <property type="protein sequence ID" value="PKG24199.1"/>
    <property type="molecule type" value="Genomic_DNA"/>
</dbReference>
<evidence type="ECO:0000313" key="1">
    <source>
        <dbReference type="EMBL" id="PKG24199.1"/>
    </source>
</evidence>
<comment type="caution">
    <text evidence="1">The sequence shown here is derived from an EMBL/GenBank/DDBJ whole genome shotgun (WGS) entry which is preliminary data.</text>
</comment>
<dbReference type="AlphaFoldDB" id="A0A2N0Z3Z2"/>
<evidence type="ECO:0008006" key="3">
    <source>
        <dbReference type="Google" id="ProtNLM"/>
    </source>
</evidence>
<gene>
    <name evidence="1" type="ORF">CWS01_07345</name>
</gene>
<evidence type="ECO:0000313" key="2">
    <source>
        <dbReference type="Proteomes" id="UP000233375"/>
    </source>
</evidence>